<dbReference type="AlphaFoldDB" id="A0A3N5A3V5"/>
<dbReference type="Proteomes" id="UP000280726">
    <property type="component" value="Unassembled WGS sequence"/>
</dbReference>
<dbReference type="RefSeq" id="WP_211338915.1">
    <property type="nucleotide sequence ID" value="NZ_RKRA01000001.1"/>
</dbReference>
<gene>
    <name evidence="2" type="ORF">EDD32_0912</name>
</gene>
<evidence type="ECO:0000259" key="1">
    <source>
        <dbReference type="Pfam" id="PF08940"/>
    </source>
</evidence>
<name>A0A3N5A3V5_9MICO</name>
<dbReference type="EMBL" id="RKRA01000001">
    <property type="protein sequence ID" value="RPF26471.1"/>
    <property type="molecule type" value="Genomic_DNA"/>
</dbReference>
<dbReference type="SUPFAM" id="SSF50118">
    <property type="entry name" value="Cell growth inhibitor/plasmid maintenance toxic component"/>
    <property type="match status" value="1"/>
</dbReference>
<evidence type="ECO:0000313" key="3">
    <source>
        <dbReference type="Proteomes" id="UP000280726"/>
    </source>
</evidence>
<accession>A0A3N5A3V5</accession>
<dbReference type="Pfam" id="PF08940">
    <property type="entry name" value="DUF1918"/>
    <property type="match status" value="1"/>
</dbReference>
<reference evidence="2 3" key="1">
    <citation type="submission" date="2018-11" db="EMBL/GenBank/DDBJ databases">
        <title>Sequencing the genomes of 1000 actinobacteria strains.</title>
        <authorList>
            <person name="Klenk H.-P."/>
        </authorList>
    </citation>
    <scope>NUCLEOTIDE SEQUENCE [LARGE SCALE GENOMIC DNA]</scope>
    <source>
        <strain evidence="2 3">DSM 14418</strain>
    </source>
</reference>
<feature type="domain" description="DUF1918" evidence="1">
    <location>
        <begin position="1"/>
        <end position="58"/>
    </location>
</feature>
<protein>
    <submittedName>
        <fullName evidence="2">Uncharacterized protein DUF1918</fullName>
    </submittedName>
</protein>
<sequence>MRAEPGDRIVIQSRSLGAVSRDGEVLEARGPDGTPPFLVRWSDNGHVALVFPGPDALVAPARLHPYPLEHLQHMTHLAQHGTRHRLDAA</sequence>
<evidence type="ECO:0000313" key="2">
    <source>
        <dbReference type="EMBL" id="RPF26471.1"/>
    </source>
</evidence>
<dbReference type="Gene3D" id="2.30.30.440">
    <property type="entry name" value="Domain of unknown function DUF1918"/>
    <property type="match status" value="1"/>
</dbReference>
<keyword evidence="3" id="KW-1185">Reference proteome</keyword>
<proteinExistence type="predicted"/>
<dbReference type="InterPro" id="IPR015035">
    <property type="entry name" value="DUF1918"/>
</dbReference>
<comment type="caution">
    <text evidence="2">The sequence shown here is derived from an EMBL/GenBank/DDBJ whole genome shotgun (WGS) entry which is preliminary data.</text>
</comment>
<organism evidence="2 3">
    <name type="scientific">Georgenia muralis</name>
    <dbReference type="NCBI Taxonomy" id="154117"/>
    <lineage>
        <taxon>Bacteria</taxon>
        <taxon>Bacillati</taxon>
        <taxon>Actinomycetota</taxon>
        <taxon>Actinomycetes</taxon>
        <taxon>Micrococcales</taxon>
        <taxon>Bogoriellaceae</taxon>
        <taxon>Georgenia</taxon>
    </lineage>
</organism>